<dbReference type="Pfam" id="PF13370">
    <property type="entry name" value="Fer4_13"/>
    <property type="match status" value="1"/>
</dbReference>
<keyword evidence="2 6" id="KW-0479">Metal-binding</keyword>
<evidence type="ECO:0000256" key="3">
    <source>
        <dbReference type="ARBA" id="ARBA00022982"/>
    </source>
</evidence>
<dbReference type="Proteomes" id="UP000052015">
    <property type="component" value="Unassembled WGS sequence"/>
</dbReference>
<evidence type="ECO:0000259" key="7">
    <source>
        <dbReference type="PROSITE" id="PS51379"/>
    </source>
</evidence>
<feature type="domain" description="4Fe-4S ferredoxin-type" evidence="7">
    <location>
        <begin position="1"/>
        <end position="29"/>
    </location>
</feature>
<dbReference type="OrthoDB" id="9803319at2"/>
<evidence type="ECO:0000313" key="8">
    <source>
        <dbReference type="EMBL" id="KRQ85826.1"/>
    </source>
</evidence>
<name>A0A0R3JZ67_CALMK</name>
<dbReference type="InterPro" id="IPR017896">
    <property type="entry name" value="4Fe4S_Fe-S-bd"/>
</dbReference>
<dbReference type="SUPFAM" id="SSF54862">
    <property type="entry name" value="4Fe-4S ferredoxins"/>
    <property type="match status" value="1"/>
</dbReference>
<dbReference type="RefSeq" id="WP_057979666.1">
    <property type="nucleotide sequence ID" value="NZ_LKHP01000027.1"/>
</dbReference>
<dbReference type="PANTHER" id="PTHR36923">
    <property type="entry name" value="FERREDOXIN"/>
    <property type="match status" value="1"/>
</dbReference>
<dbReference type="PATRIC" id="fig|908809.3.peg.2388"/>
<evidence type="ECO:0000256" key="6">
    <source>
        <dbReference type="RuleBase" id="RU368020"/>
    </source>
</evidence>
<dbReference type="AlphaFoldDB" id="A0A0R3JZ67"/>
<keyword evidence="1 6" id="KW-0813">Transport</keyword>
<keyword evidence="3 6" id="KW-0249">Electron transport</keyword>
<dbReference type="STRING" id="908809.ABG79_02390"/>
<dbReference type="GO" id="GO:0051536">
    <property type="term" value="F:iron-sulfur cluster binding"/>
    <property type="evidence" value="ECO:0007669"/>
    <property type="project" value="UniProtKB-KW"/>
</dbReference>
<dbReference type="EMBL" id="LKHP01000027">
    <property type="protein sequence ID" value="KRQ85826.1"/>
    <property type="molecule type" value="Genomic_DNA"/>
</dbReference>
<dbReference type="PANTHER" id="PTHR36923:SF3">
    <property type="entry name" value="FERREDOXIN"/>
    <property type="match status" value="1"/>
</dbReference>
<proteinExistence type="predicted"/>
<evidence type="ECO:0000256" key="4">
    <source>
        <dbReference type="ARBA" id="ARBA00023004"/>
    </source>
</evidence>
<evidence type="ECO:0000256" key="5">
    <source>
        <dbReference type="ARBA" id="ARBA00023014"/>
    </source>
</evidence>
<accession>A0A0R3JZ67</accession>
<evidence type="ECO:0000256" key="1">
    <source>
        <dbReference type="ARBA" id="ARBA00022448"/>
    </source>
</evidence>
<dbReference type="PRINTS" id="PR00352">
    <property type="entry name" value="3FE4SFRDOXIN"/>
</dbReference>
<dbReference type="GO" id="GO:0005506">
    <property type="term" value="F:iron ion binding"/>
    <property type="evidence" value="ECO:0007669"/>
    <property type="project" value="UniProtKB-UniRule"/>
</dbReference>
<dbReference type="InterPro" id="IPR001080">
    <property type="entry name" value="3Fe4S_ferredoxin"/>
</dbReference>
<keyword evidence="5 6" id="KW-0411">Iron-sulfur</keyword>
<evidence type="ECO:0000256" key="2">
    <source>
        <dbReference type="ARBA" id="ARBA00022723"/>
    </source>
</evidence>
<dbReference type="PROSITE" id="PS51379">
    <property type="entry name" value="4FE4S_FER_2"/>
    <property type="match status" value="1"/>
</dbReference>
<comment type="caution">
    <text evidence="8">The sequence shown here is derived from an EMBL/GenBank/DDBJ whole genome shotgun (WGS) entry which is preliminary data.</text>
</comment>
<keyword evidence="4 6" id="KW-0408">Iron</keyword>
<evidence type="ECO:0000313" key="9">
    <source>
        <dbReference type="Proteomes" id="UP000052015"/>
    </source>
</evidence>
<reference evidence="8 9" key="1">
    <citation type="submission" date="2015-09" db="EMBL/GenBank/DDBJ databases">
        <title>Draft genome sequence of a Caloramator mitchellensis, a moderate thermophile from the Great Artesian Basin of Australia.</title>
        <authorList>
            <person name="Patel B.K."/>
        </authorList>
    </citation>
    <scope>NUCLEOTIDE SEQUENCE [LARGE SCALE GENOMIC DNA]</scope>
    <source>
        <strain evidence="8 9">VF08</strain>
    </source>
</reference>
<sequence length="62" mass="6401">MRAVVSQDTCIGCGLCPSIAPDVFEMKDDGKAHVIANPVPKDSEDAAKEAADSCPVNAIAVE</sequence>
<comment type="function">
    <text evidence="6">Ferredoxins are iron-sulfur proteins that transfer electrons in a wide variety of metabolic reactions.</text>
</comment>
<dbReference type="Gene3D" id="3.30.70.20">
    <property type="match status" value="1"/>
</dbReference>
<dbReference type="InterPro" id="IPR051269">
    <property type="entry name" value="Fe-S_cluster_ET"/>
</dbReference>
<keyword evidence="9" id="KW-1185">Reference proteome</keyword>
<organism evidence="8 9">
    <name type="scientific">Caloramator mitchellensis</name>
    <dbReference type="NCBI Taxonomy" id="908809"/>
    <lineage>
        <taxon>Bacteria</taxon>
        <taxon>Bacillati</taxon>
        <taxon>Bacillota</taxon>
        <taxon>Clostridia</taxon>
        <taxon>Eubacteriales</taxon>
        <taxon>Clostridiaceae</taxon>
        <taxon>Caloramator</taxon>
    </lineage>
</organism>
<dbReference type="GO" id="GO:0009055">
    <property type="term" value="F:electron transfer activity"/>
    <property type="evidence" value="ECO:0007669"/>
    <property type="project" value="UniProtKB-UniRule"/>
</dbReference>
<protein>
    <recommendedName>
        <fullName evidence="6">Ferredoxin</fullName>
    </recommendedName>
</protein>
<gene>
    <name evidence="8" type="primary">fdx</name>
    <name evidence="8" type="ORF">ABG79_02390</name>
</gene>